<sequence length="50" mass="5416">MTQLHPLRALRETLEGVSAAVSAAREYRHAGAVRRGDARPNNASTAYIPL</sequence>
<dbReference type="Proteomes" id="UP000606921">
    <property type="component" value="Unassembled WGS sequence"/>
</dbReference>
<comment type="caution">
    <text evidence="1">The sequence shown here is derived from an EMBL/GenBank/DDBJ whole genome shotgun (WGS) entry which is preliminary data.</text>
</comment>
<evidence type="ECO:0000313" key="2">
    <source>
        <dbReference type="Proteomes" id="UP000606921"/>
    </source>
</evidence>
<gene>
    <name evidence="1" type="ORF">REJC140_02453</name>
</gene>
<accession>A0ABN7JJH9</accession>
<reference evidence="1 2" key="1">
    <citation type="submission" date="2020-11" db="EMBL/GenBank/DDBJ databases">
        <authorList>
            <person name="Lassalle F."/>
        </authorList>
    </citation>
    <scope>NUCLEOTIDE SEQUENCE [LARGE SCALE GENOMIC DNA]</scope>
    <source>
        <strain evidence="1 2">JC140</strain>
    </source>
</reference>
<organism evidence="1 2">
    <name type="scientific">Pseudorhizobium endolithicum</name>
    <dbReference type="NCBI Taxonomy" id="1191678"/>
    <lineage>
        <taxon>Bacteria</taxon>
        <taxon>Pseudomonadati</taxon>
        <taxon>Pseudomonadota</taxon>
        <taxon>Alphaproteobacteria</taxon>
        <taxon>Hyphomicrobiales</taxon>
        <taxon>Rhizobiaceae</taxon>
        <taxon>Rhizobium/Agrobacterium group</taxon>
        <taxon>Pseudorhizobium</taxon>
    </lineage>
</organism>
<name>A0ABN7JJH9_9HYPH</name>
<evidence type="ECO:0000313" key="1">
    <source>
        <dbReference type="EMBL" id="CAD7027045.1"/>
    </source>
</evidence>
<keyword evidence="2" id="KW-1185">Reference proteome</keyword>
<dbReference type="RefSeq" id="WP_185927893.1">
    <property type="nucleotide sequence ID" value="NZ_CABFWF030000006.1"/>
</dbReference>
<dbReference type="EMBL" id="CABFWF030000006">
    <property type="protein sequence ID" value="CAD7027045.1"/>
    <property type="molecule type" value="Genomic_DNA"/>
</dbReference>
<proteinExistence type="predicted"/>
<protein>
    <submittedName>
        <fullName evidence="1">Uncharacterized protein</fullName>
    </submittedName>
</protein>